<dbReference type="EMBL" id="JBHMCE010000015">
    <property type="protein sequence ID" value="MFB9532824.1"/>
    <property type="molecule type" value="Genomic_DNA"/>
</dbReference>
<dbReference type="RefSeq" id="WP_346121564.1">
    <property type="nucleotide sequence ID" value="NZ_BAAAXC010000012.1"/>
</dbReference>
<reference evidence="1 2" key="1">
    <citation type="submission" date="2024-09" db="EMBL/GenBank/DDBJ databases">
        <authorList>
            <person name="Sun Q."/>
            <person name="Mori K."/>
        </authorList>
    </citation>
    <scope>NUCLEOTIDE SEQUENCE [LARGE SCALE GENOMIC DNA]</scope>
    <source>
        <strain evidence="1 2">JCM 3323</strain>
    </source>
</reference>
<dbReference type="InterPro" id="IPR011009">
    <property type="entry name" value="Kinase-like_dom_sf"/>
</dbReference>
<sequence length="350" mass="38554">MEELLRRLNLGGFDRDSVRGALGRNDIWAGRTESGREVFVKRLIGSPEDTAARLRRTLAHERLVAGAPAGALRGPALLGYDEDARLVVFDYLKDARSGAELMVDEIFDEDFARAVGLAIGLLHGTPVSDPGAIDDSPFPWPSVELLRGLPSSTFDSASFAELEAWCLLQTDDALIEAIEALLERERSAEKVPSHCDLRLDQILVTQDEFVVTDWEEFRFADPARDVGGFTGEWLYRAVLDIVTSRGDEHFHGATFTHEEVITRGVAKIERLRPRITAFWAGYTQARPRVDPGLVERAAAFAGWHMIDRLIAGAGQRSSLSGIERAAAGIGRSLLMTPHFFVSTIGLEDAE</sequence>
<dbReference type="Proteomes" id="UP001589646">
    <property type="component" value="Unassembled WGS sequence"/>
</dbReference>
<gene>
    <name evidence="1" type="primary">lxmK</name>
    <name evidence="1" type="ORF">ACFFRN_40005</name>
</gene>
<evidence type="ECO:0000313" key="1">
    <source>
        <dbReference type="EMBL" id="MFB9532824.1"/>
    </source>
</evidence>
<proteinExistence type="predicted"/>
<evidence type="ECO:0000313" key="2">
    <source>
        <dbReference type="Proteomes" id="UP001589646"/>
    </source>
</evidence>
<dbReference type="NCBIfam" id="NF038156">
    <property type="entry name" value="lant_syn_V_LxmK"/>
    <property type="match status" value="1"/>
</dbReference>
<dbReference type="Gene3D" id="3.90.1200.10">
    <property type="match status" value="1"/>
</dbReference>
<comment type="caution">
    <text evidence="1">The sequence shown here is derived from an EMBL/GenBank/DDBJ whole genome shotgun (WGS) entry which is preliminary data.</text>
</comment>
<keyword evidence="2" id="KW-1185">Reference proteome</keyword>
<accession>A0ABV5QBV0</accession>
<organism evidence="1 2">
    <name type="scientific">Nonomuraea roseola</name>
    <dbReference type="NCBI Taxonomy" id="46179"/>
    <lineage>
        <taxon>Bacteria</taxon>
        <taxon>Bacillati</taxon>
        <taxon>Actinomycetota</taxon>
        <taxon>Actinomycetes</taxon>
        <taxon>Streptosporangiales</taxon>
        <taxon>Streptosporangiaceae</taxon>
        <taxon>Nonomuraea</taxon>
    </lineage>
</organism>
<protein>
    <submittedName>
        <fullName evidence="1">Class V lanthionine synthetase subunit LxmK</fullName>
    </submittedName>
</protein>
<name>A0ABV5QBV0_9ACTN</name>
<dbReference type="SUPFAM" id="SSF56112">
    <property type="entry name" value="Protein kinase-like (PK-like)"/>
    <property type="match status" value="1"/>
</dbReference>